<evidence type="ECO:0000256" key="2">
    <source>
        <dbReference type="ARBA" id="ARBA00023125"/>
    </source>
</evidence>
<protein>
    <submittedName>
        <fullName evidence="5">Transcriptional regulator</fullName>
    </submittedName>
</protein>
<dbReference type="GO" id="GO:0003677">
    <property type="term" value="F:DNA binding"/>
    <property type="evidence" value="ECO:0007669"/>
    <property type="project" value="UniProtKB-KW"/>
</dbReference>
<keyword evidence="1" id="KW-0805">Transcription regulation</keyword>
<evidence type="ECO:0000313" key="5">
    <source>
        <dbReference type="EMBL" id="BDU49831.1"/>
    </source>
</evidence>
<dbReference type="InterPro" id="IPR051011">
    <property type="entry name" value="Metal_resp_trans_reg"/>
</dbReference>
<evidence type="ECO:0000313" key="6">
    <source>
        <dbReference type="Proteomes" id="UP001321582"/>
    </source>
</evidence>
<reference evidence="5 6" key="1">
    <citation type="submission" date="2022-11" db="EMBL/GenBank/DDBJ databases">
        <title>Haliovirga abyssi gen. nov., sp. nov., a mesophilic fermentative bacterium isolated from the Iheya North hydrothermal field and the proposal of Haliovirgaceae fam. nov.</title>
        <authorList>
            <person name="Miyazaki U."/>
            <person name="Tame A."/>
            <person name="Miyazaki J."/>
            <person name="Takai K."/>
            <person name="Sawayama S."/>
            <person name="Kitajima M."/>
            <person name="Okamoto A."/>
            <person name="Nakagawa S."/>
        </authorList>
    </citation>
    <scope>NUCLEOTIDE SEQUENCE [LARGE SCALE GENOMIC DNA]</scope>
    <source>
        <strain evidence="5 6">IC12</strain>
    </source>
</reference>
<sequence length="100" mass="11553">MENDNIFLELADFFKIFGDYTRLKILKILMKQETCTGGIARELDMSKSSISHQLKILRDKRLIKYRKEGKSVIYSLDDEHIEKIFNMGLTHLGEGGVSND</sequence>
<dbReference type="NCBIfam" id="NF033788">
    <property type="entry name" value="HTH_metalloreg"/>
    <property type="match status" value="1"/>
</dbReference>
<dbReference type="SUPFAM" id="SSF46785">
    <property type="entry name" value="Winged helix' DNA-binding domain"/>
    <property type="match status" value="1"/>
</dbReference>
<gene>
    <name evidence="5" type="ORF">HLVA_04000</name>
</gene>
<dbReference type="EMBL" id="AP027059">
    <property type="protein sequence ID" value="BDU49831.1"/>
    <property type="molecule type" value="Genomic_DNA"/>
</dbReference>
<name>A0AAU9DUV9_9FUSO</name>
<keyword evidence="3" id="KW-0804">Transcription</keyword>
<dbReference type="InterPro" id="IPR011991">
    <property type="entry name" value="ArsR-like_HTH"/>
</dbReference>
<evidence type="ECO:0000259" key="4">
    <source>
        <dbReference type="PROSITE" id="PS50987"/>
    </source>
</evidence>
<keyword evidence="2" id="KW-0238">DNA-binding</keyword>
<evidence type="ECO:0000256" key="3">
    <source>
        <dbReference type="ARBA" id="ARBA00023163"/>
    </source>
</evidence>
<dbReference type="Proteomes" id="UP001321582">
    <property type="component" value="Chromosome"/>
</dbReference>
<dbReference type="CDD" id="cd00090">
    <property type="entry name" value="HTH_ARSR"/>
    <property type="match status" value="1"/>
</dbReference>
<proteinExistence type="predicted"/>
<keyword evidence="6" id="KW-1185">Reference proteome</keyword>
<dbReference type="AlphaFoldDB" id="A0AAU9DUV9"/>
<dbReference type="Pfam" id="PF01022">
    <property type="entry name" value="HTH_5"/>
    <property type="match status" value="1"/>
</dbReference>
<dbReference type="PRINTS" id="PR00778">
    <property type="entry name" value="HTHARSR"/>
</dbReference>
<dbReference type="InterPro" id="IPR001845">
    <property type="entry name" value="HTH_ArsR_DNA-bd_dom"/>
</dbReference>
<evidence type="ECO:0000256" key="1">
    <source>
        <dbReference type="ARBA" id="ARBA00023015"/>
    </source>
</evidence>
<dbReference type="PANTHER" id="PTHR43132:SF6">
    <property type="entry name" value="HTH-TYPE TRANSCRIPTIONAL REPRESSOR CZRA"/>
    <property type="match status" value="1"/>
</dbReference>
<dbReference type="GO" id="GO:0003700">
    <property type="term" value="F:DNA-binding transcription factor activity"/>
    <property type="evidence" value="ECO:0007669"/>
    <property type="project" value="InterPro"/>
</dbReference>
<dbReference type="Gene3D" id="1.10.10.10">
    <property type="entry name" value="Winged helix-like DNA-binding domain superfamily/Winged helix DNA-binding domain"/>
    <property type="match status" value="1"/>
</dbReference>
<dbReference type="KEGG" id="haby:HLVA_04000"/>
<dbReference type="InterPro" id="IPR036390">
    <property type="entry name" value="WH_DNA-bd_sf"/>
</dbReference>
<dbReference type="PROSITE" id="PS50987">
    <property type="entry name" value="HTH_ARSR_2"/>
    <property type="match status" value="1"/>
</dbReference>
<feature type="domain" description="HTH arsR-type" evidence="4">
    <location>
        <begin position="2"/>
        <end position="96"/>
    </location>
</feature>
<dbReference type="InterPro" id="IPR036388">
    <property type="entry name" value="WH-like_DNA-bd_sf"/>
</dbReference>
<dbReference type="PANTHER" id="PTHR43132">
    <property type="entry name" value="ARSENICAL RESISTANCE OPERON REPRESSOR ARSR-RELATED"/>
    <property type="match status" value="1"/>
</dbReference>
<dbReference type="SMART" id="SM00418">
    <property type="entry name" value="HTH_ARSR"/>
    <property type="match status" value="1"/>
</dbReference>
<dbReference type="RefSeq" id="WP_307904773.1">
    <property type="nucleotide sequence ID" value="NZ_AP027059.1"/>
</dbReference>
<accession>A0AAU9DUV9</accession>
<organism evidence="5 6">
    <name type="scientific">Haliovirga abyssi</name>
    <dbReference type="NCBI Taxonomy" id="2996794"/>
    <lineage>
        <taxon>Bacteria</taxon>
        <taxon>Fusobacteriati</taxon>
        <taxon>Fusobacteriota</taxon>
        <taxon>Fusobacteriia</taxon>
        <taxon>Fusobacteriales</taxon>
        <taxon>Haliovirgaceae</taxon>
        <taxon>Haliovirga</taxon>
    </lineage>
</organism>